<dbReference type="InterPro" id="IPR013507">
    <property type="entry name" value="DNA_mismatch_S5_2-like"/>
</dbReference>
<dbReference type="PANTHER" id="PTHR10073:SF12">
    <property type="entry name" value="DNA MISMATCH REPAIR PROTEIN MLH1"/>
    <property type="match status" value="1"/>
</dbReference>
<dbReference type="GO" id="GO:0004519">
    <property type="term" value="F:endonuclease activity"/>
    <property type="evidence" value="ECO:0007669"/>
    <property type="project" value="UniProtKB-KW"/>
</dbReference>
<dbReference type="Pfam" id="PF01119">
    <property type="entry name" value="DNA_mis_repair"/>
    <property type="match status" value="1"/>
</dbReference>
<evidence type="ECO:0000256" key="3">
    <source>
        <dbReference type="ARBA" id="ARBA00022763"/>
    </source>
</evidence>
<dbReference type="AlphaFoldDB" id="A0AAW8R2J4"/>
<dbReference type="InterPro" id="IPR038973">
    <property type="entry name" value="MutL/Mlh/Pms-like"/>
</dbReference>
<keyword evidence="8" id="KW-0540">Nuclease</keyword>
<dbReference type="InterPro" id="IPR020667">
    <property type="entry name" value="DNA_mismatch_repair_MutL"/>
</dbReference>
<protein>
    <recommendedName>
        <fullName evidence="2 5">DNA mismatch repair protein MutL</fullName>
    </recommendedName>
</protein>
<dbReference type="SUPFAM" id="SSF118116">
    <property type="entry name" value="DNA mismatch repair protein MutL"/>
    <property type="match status" value="1"/>
</dbReference>
<dbReference type="EMBL" id="JAVRIE010000005">
    <property type="protein sequence ID" value="MDT0583511.1"/>
    <property type="molecule type" value="Genomic_DNA"/>
</dbReference>
<dbReference type="InterPro" id="IPR036890">
    <property type="entry name" value="HATPase_C_sf"/>
</dbReference>
<dbReference type="Gene3D" id="3.30.1540.20">
    <property type="entry name" value="MutL, C-terminal domain, dimerisation subdomain"/>
    <property type="match status" value="1"/>
</dbReference>
<dbReference type="InterPro" id="IPR002099">
    <property type="entry name" value="MutL/Mlh/PMS"/>
</dbReference>
<gene>
    <name evidence="5 8" type="primary">mutL</name>
    <name evidence="8" type="ORF">RM544_13260</name>
</gene>
<comment type="caution">
    <text evidence="8">The sequence shown here is derived from an EMBL/GenBank/DDBJ whole genome shotgun (WGS) entry which is preliminary data.</text>
</comment>
<dbReference type="NCBIfam" id="TIGR00585">
    <property type="entry name" value="mutl"/>
    <property type="match status" value="1"/>
</dbReference>
<dbReference type="GO" id="GO:0032300">
    <property type="term" value="C:mismatch repair complex"/>
    <property type="evidence" value="ECO:0007669"/>
    <property type="project" value="InterPro"/>
</dbReference>
<dbReference type="InterPro" id="IPR042120">
    <property type="entry name" value="MutL_C_dimsub"/>
</dbReference>
<dbReference type="GO" id="GO:0005524">
    <property type="term" value="F:ATP binding"/>
    <property type="evidence" value="ECO:0007669"/>
    <property type="project" value="InterPro"/>
</dbReference>
<dbReference type="RefSeq" id="WP_311362280.1">
    <property type="nucleotide sequence ID" value="NZ_JAVRIE010000005.1"/>
</dbReference>
<evidence type="ECO:0000256" key="2">
    <source>
        <dbReference type="ARBA" id="ARBA00021975"/>
    </source>
</evidence>
<keyword evidence="4 5" id="KW-0234">DNA repair</keyword>
<dbReference type="PANTHER" id="PTHR10073">
    <property type="entry name" value="DNA MISMATCH REPAIR PROTEIN MLH, PMS, MUTL"/>
    <property type="match status" value="1"/>
</dbReference>
<keyword evidence="8" id="KW-0255">Endonuclease</keyword>
<dbReference type="SMART" id="SM01340">
    <property type="entry name" value="DNA_mis_repair"/>
    <property type="match status" value="1"/>
</dbReference>
<dbReference type="CDD" id="cd03482">
    <property type="entry name" value="MutL_Trans_MutL"/>
    <property type="match status" value="1"/>
</dbReference>
<evidence type="ECO:0000256" key="4">
    <source>
        <dbReference type="ARBA" id="ARBA00023204"/>
    </source>
</evidence>
<organism evidence="8 9">
    <name type="scientific">Brumicola blandensis</name>
    <dbReference type="NCBI Taxonomy" id="3075611"/>
    <lineage>
        <taxon>Bacteria</taxon>
        <taxon>Pseudomonadati</taxon>
        <taxon>Pseudomonadota</taxon>
        <taxon>Gammaproteobacteria</taxon>
        <taxon>Alteromonadales</taxon>
        <taxon>Alteromonadaceae</taxon>
        <taxon>Brumicola</taxon>
    </lineage>
</organism>
<dbReference type="Pfam" id="PF13589">
    <property type="entry name" value="HATPase_c_3"/>
    <property type="match status" value="1"/>
</dbReference>
<proteinExistence type="inferred from homology"/>
<evidence type="ECO:0000313" key="8">
    <source>
        <dbReference type="EMBL" id="MDT0583511.1"/>
    </source>
</evidence>
<dbReference type="SUPFAM" id="SSF55874">
    <property type="entry name" value="ATPase domain of HSP90 chaperone/DNA topoisomerase II/histidine kinase"/>
    <property type="match status" value="1"/>
</dbReference>
<dbReference type="GO" id="GO:0006298">
    <property type="term" value="P:mismatch repair"/>
    <property type="evidence" value="ECO:0007669"/>
    <property type="project" value="UniProtKB-UniRule"/>
</dbReference>
<dbReference type="InterPro" id="IPR037198">
    <property type="entry name" value="MutL_C_sf"/>
</dbReference>
<dbReference type="SUPFAM" id="SSF54211">
    <property type="entry name" value="Ribosomal protein S5 domain 2-like"/>
    <property type="match status" value="1"/>
</dbReference>
<dbReference type="FunFam" id="3.30.565.10:FF:000003">
    <property type="entry name" value="DNA mismatch repair endonuclease MutL"/>
    <property type="match status" value="1"/>
</dbReference>
<sequence>MTIKILPAILANQIAAGEVVERPASVIKELVENSIDAGATDILIELDKGGHKRMLIRDNGKGIPKEELSLALSRHATSKIQDIDDLESITSLGFRGEALASISSVSRLTLTSKTADQTEAWQAHSEGRDMQIQLNPAAHPKGCSVEVLDLFFNTPARRKFLKAEKTEFQHIEEIIKRIALSHYEVAFTLKHNGRVVHRFPAVVEELKHKRIANVCGQGFVDTSIAIHGEFEGVVITGWCNAVGQGRRTNDLQYSFVNGRMMKDKVIIHAIRQAFEGMIDSQTYPSFVLFITMPPDELDINVHPAKHEVRFHKTRQVHDLIYKSISDALLLSASTSEIEFTQEELESDGKQDGLPAASKVSDLFAEVKHGYGSSPTPSPQSYATPSPNADYIAPLQQKESRLSQSNYTPKSSGFQGKGQVSKSASVSYQNLMSSQSSRNEESRIEPSWLLLPNNQMLVKQASNQKTRDESLVALSLLPAWFVPAEALFKQIQSSQVQQPLLMPVSVKEQEPPAMLDEMKTLGMDIQFQMNKWILKQVPAALRQLPWVSIFPQLVAHSKPVSGAQELMQILCMYWSQAHEFSYVELDNWLSSLATSEQSELLQKFGSAFEMPINSSVEGMSTKHE</sequence>
<comment type="similarity">
    <text evidence="1 5">Belongs to the DNA mismatch repair MutL/HexB family.</text>
</comment>
<dbReference type="Gene3D" id="3.30.565.10">
    <property type="entry name" value="Histidine kinase-like ATPase, C-terminal domain"/>
    <property type="match status" value="1"/>
</dbReference>
<dbReference type="Gene3D" id="3.30.230.10">
    <property type="match status" value="1"/>
</dbReference>
<dbReference type="InterPro" id="IPR014762">
    <property type="entry name" value="DNA_mismatch_repair_CS"/>
</dbReference>
<keyword evidence="9" id="KW-1185">Reference proteome</keyword>
<evidence type="ECO:0000256" key="1">
    <source>
        <dbReference type="ARBA" id="ARBA00006082"/>
    </source>
</evidence>
<feature type="compositionally biased region" description="Polar residues" evidence="6">
    <location>
        <begin position="372"/>
        <end position="386"/>
    </location>
</feature>
<evidence type="ECO:0000256" key="6">
    <source>
        <dbReference type="SAM" id="MobiDB-lite"/>
    </source>
</evidence>
<dbReference type="PROSITE" id="PS00058">
    <property type="entry name" value="DNA_MISMATCH_REPAIR_1"/>
    <property type="match status" value="1"/>
</dbReference>
<evidence type="ECO:0000256" key="5">
    <source>
        <dbReference type="HAMAP-Rule" id="MF_00149"/>
    </source>
</evidence>
<dbReference type="GO" id="GO:0140664">
    <property type="term" value="F:ATP-dependent DNA damage sensor activity"/>
    <property type="evidence" value="ECO:0007669"/>
    <property type="project" value="InterPro"/>
</dbReference>
<dbReference type="CDD" id="cd16926">
    <property type="entry name" value="HATPase_MutL-MLH-PMS-like"/>
    <property type="match status" value="1"/>
</dbReference>
<dbReference type="GO" id="GO:0016887">
    <property type="term" value="F:ATP hydrolysis activity"/>
    <property type="evidence" value="ECO:0007669"/>
    <property type="project" value="InterPro"/>
</dbReference>
<dbReference type="Proteomes" id="UP001249020">
    <property type="component" value="Unassembled WGS sequence"/>
</dbReference>
<feature type="region of interest" description="Disordered" evidence="6">
    <location>
        <begin position="367"/>
        <end position="419"/>
    </location>
</feature>
<dbReference type="Gene3D" id="3.30.1370.100">
    <property type="entry name" value="MutL, C-terminal domain, regulatory subdomain"/>
    <property type="match status" value="1"/>
</dbReference>
<accession>A0AAW8R2J4</accession>
<keyword evidence="3 5" id="KW-0227">DNA damage</keyword>
<dbReference type="GO" id="GO:0030983">
    <property type="term" value="F:mismatched DNA binding"/>
    <property type="evidence" value="ECO:0007669"/>
    <property type="project" value="InterPro"/>
</dbReference>
<dbReference type="InterPro" id="IPR014721">
    <property type="entry name" value="Ribsml_uS5_D2-typ_fold_subgr"/>
</dbReference>
<evidence type="ECO:0000313" key="9">
    <source>
        <dbReference type="Proteomes" id="UP001249020"/>
    </source>
</evidence>
<reference evidence="8 9" key="1">
    <citation type="submission" date="2023-09" db="EMBL/GenBank/DDBJ databases">
        <authorList>
            <person name="Rey-Velasco X."/>
        </authorList>
    </citation>
    <scope>NUCLEOTIDE SEQUENCE [LARGE SCALE GENOMIC DNA]</scope>
    <source>
        <strain evidence="8 9">W409</strain>
    </source>
</reference>
<name>A0AAW8R2J4_9ALTE</name>
<feature type="compositionally biased region" description="Polar residues" evidence="6">
    <location>
        <begin position="401"/>
        <end position="419"/>
    </location>
</feature>
<evidence type="ECO:0000259" key="7">
    <source>
        <dbReference type="SMART" id="SM01340"/>
    </source>
</evidence>
<dbReference type="InterPro" id="IPR020568">
    <property type="entry name" value="Ribosomal_Su5_D2-typ_SF"/>
</dbReference>
<keyword evidence="8" id="KW-0378">Hydrolase</keyword>
<dbReference type="InterPro" id="IPR042121">
    <property type="entry name" value="MutL_C_regsub"/>
</dbReference>
<comment type="function">
    <text evidence="5">This protein is involved in the repair of mismatches in DNA. It is required for dam-dependent methyl-directed DNA mismatch repair. May act as a 'molecular matchmaker', a protein that promotes the formation of a stable complex between two or more DNA-binding proteins in an ATP-dependent manner without itself being part of a final effector complex.</text>
</comment>
<dbReference type="HAMAP" id="MF_00149">
    <property type="entry name" value="DNA_mis_repair"/>
    <property type="match status" value="1"/>
</dbReference>
<feature type="domain" description="DNA mismatch repair protein S5" evidence="7">
    <location>
        <begin position="211"/>
        <end position="329"/>
    </location>
</feature>